<dbReference type="SUPFAM" id="SSF57701">
    <property type="entry name" value="Zn2/Cys6 DNA-binding domain"/>
    <property type="match status" value="1"/>
</dbReference>
<dbReference type="GO" id="GO:0008270">
    <property type="term" value="F:zinc ion binding"/>
    <property type="evidence" value="ECO:0007669"/>
    <property type="project" value="InterPro"/>
</dbReference>
<evidence type="ECO:0000256" key="5">
    <source>
        <dbReference type="ARBA" id="ARBA00023163"/>
    </source>
</evidence>
<feature type="region of interest" description="Disordered" evidence="7">
    <location>
        <begin position="81"/>
        <end position="145"/>
    </location>
</feature>
<dbReference type="AlphaFoldDB" id="A0A511K7D0"/>
<keyword evidence="8" id="KW-0472">Membrane</keyword>
<protein>
    <submittedName>
        <fullName evidence="10">Zn(2)-C6 fungal-type transcription factor</fullName>
    </submittedName>
</protein>
<evidence type="ECO:0000256" key="3">
    <source>
        <dbReference type="ARBA" id="ARBA00023015"/>
    </source>
</evidence>
<accession>A0A511K7D0</accession>
<dbReference type="PANTHER" id="PTHR31845:SF17">
    <property type="entry name" value="ZN(II)2CYS6 TRANSCRIPTION FACTOR (EUROFUNG)"/>
    <property type="match status" value="1"/>
</dbReference>
<sequence length="638" mass="69466">MDATPSPQGAAAQTDAGAEAGPSNATGGRGQTEGLAGPVKLGGAKISCLACRAAKRKCHTPDVHTTCRRCVTHELVCEYQKHRRGRRKKDATVPVSDDASPSLPALLPPQPPVYPPPPVPPARQAQTSGSARGTSQSHASQSPAASGAMSIQFSHVVREGDSSPFIAGPSRAQPPPSGSGSFGLLRRDYPDPLQAGVLNELDVFELFNYYFENLNLVVAILDPRLHTPSYCQQKSALLFSAVLCVTAKIFRPDAYSACLAIANKLIGQAVEYGLCSVEVVQAINLLTHWKKADDATSWRKVGYAIRMAYELRLNVNARPLPTDELQAREVLNRERTWLNLVIADYHLAIHHSLPRMISEEDIDDPAQWLAEHPHLPTPGESSIPPGSSMIGIAGEPNFLQPQVSTIRLCDALFAFHLAEYRLLYNYRYRAKDQAVNVDVPSDFTIAFCGCVDAAVGLAVVFQDHFVRPGYLPFCFNLAYVALAICSIWLVKNISTMSQSDRERVVRTLSDIQAAVEAASRSSDDMPAYMHRLLTHLLSTLSPATQLSSLATSQTASTSQIIQDNLHPHHPHPAPPPLQQDQQPFVSTSTATLPQQEQTDANVFAGLDALPMHEDMLFPAADDDIWRLLFPVTGDTVMQ</sequence>
<evidence type="ECO:0000259" key="9">
    <source>
        <dbReference type="PROSITE" id="PS50048"/>
    </source>
</evidence>
<dbReference type="InterPro" id="IPR001138">
    <property type="entry name" value="Zn2Cys6_DnaBD"/>
</dbReference>
<evidence type="ECO:0000256" key="4">
    <source>
        <dbReference type="ARBA" id="ARBA00023125"/>
    </source>
</evidence>
<keyword evidence="2" id="KW-0479">Metal-binding</keyword>
<dbReference type="SMART" id="SM00906">
    <property type="entry name" value="Fungal_trans"/>
    <property type="match status" value="1"/>
</dbReference>
<evidence type="ECO:0000256" key="1">
    <source>
        <dbReference type="ARBA" id="ARBA00004123"/>
    </source>
</evidence>
<feature type="compositionally biased region" description="Low complexity" evidence="7">
    <location>
        <begin position="9"/>
        <end position="21"/>
    </location>
</feature>
<dbReference type="EMBL" id="BJWK01000001">
    <property type="protein sequence ID" value="GEM06238.1"/>
    <property type="molecule type" value="Genomic_DNA"/>
</dbReference>
<dbReference type="SMART" id="SM00066">
    <property type="entry name" value="GAL4"/>
    <property type="match status" value="1"/>
</dbReference>
<keyword evidence="6" id="KW-0539">Nucleus</keyword>
<dbReference type="InterPro" id="IPR051089">
    <property type="entry name" value="prtT"/>
</dbReference>
<feature type="region of interest" description="Disordered" evidence="7">
    <location>
        <begin position="1"/>
        <end position="36"/>
    </location>
</feature>
<dbReference type="Gene3D" id="4.10.240.10">
    <property type="entry name" value="Zn(2)-C6 fungal-type DNA-binding domain"/>
    <property type="match status" value="1"/>
</dbReference>
<dbReference type="InterPro" id="IPR007219">
    <property type="entry name" value="XnlR_reg_dom"/>
</dbReference>
<feature type="domain" description="Zn(2)-C6 fungal-type" evidence="9">
    <location>
        <begin position="47"/>
        <end position="79"/>
    </location>
</feature>
<feature type="region of interest" description="Disordered" evidence="7">
    <location>
        <begin position="563"/>
        <end position="595"/>
    </location>
</feature>
<dbReference type="GO" id="GO:0000976">
    <property type="term" value="F:transcription cis-regulatory region binding"/>
    <property type="evidence" value="ECO:0007669"/>
    <property type="project" value="TreeGrafter"/>
</dbReference>
<dbReference type="GO" id="GO:0000981">
    <property type="term" value="F:DNA-binding transcription factor activity, RNA polymerase II-specific"/>
    <property type="evidence" value="ECO:0007669"/>
    <property type="project" value="InterPro"/>
</dbReference>
<dbReference type="GO" id="GO:0005634">
    <property type="term" value="C:nucleus"/>
    <property type="evidence" value="ECO:0007669"/>
    <property type="project" value="UniProtKB-SubCell"/>
</dbReference>
<keyword evidence="5" id="KW-0804">Transcription</keyword>
<comment type="caution">
    <text evidence="10">The sequence shown here is derived from an EMBL/GenBank/DDBJ whole genome shotgun (WGS) entry which is preliminary data.</text>
</comment>
<feature type="compositionally biased region" description="Low complexity" evidence="7">
    <location>
        <begin position="135"/>
        <end position="145"/>
    </location>
</feature>
<evidence type="ECO:0000256" key="2">
    <source>
        <dbReference type="ARBA" id="ARBA00022723"/>
    </source>
</evidence>
<proteinExistence type="predicted"/>
<gene>
    <name evidence="10" type="ORF">Rt10032_c01g0255</name>
</gene>
<dbReference type="CDD" id="cd00067">
    <property type="entry name" value="GAL4"/>
    <property type="match status" value="1"/>
</dbReference>
<dbReference type="OrthoDB" id="3163292at2759"/>
<dbReference type="PROSITE" id="PS50048">
    <property type="entry name" value="ZN2_CY6_FUNGAL_2"/>
    <property type="match status" value="1"/>
</dbReference>
<evidence type="ECO:0000313" key="10">
    <source>
        <dbReference type="EMBL" id="GEM06238.1"/>
    </source>
</evidence>
<reference evidence="10 11" key="1">
    <citation type="submission" date="2019-07" db="EMBL/GenBank/DDBJ databases">
        <title>Rhodotorula toruloides NBRC10032 genome sequencing.</title>
        <authorList>
            <person name="Shida Y."/>
            <person name="Takaku H."/>
            <person name="Ogasawara W."/>
            <person name="Mori K."/>
        </authorList>
    </citation>
    <scope>NUCLEOTIDE SEQUENCE [LARGE SCALE GENOMIC DNA]</scope>
    <source>
        <strain evidence="10 11">NBRC10032</strain>
    </source>
</reference>
<dbReference type="PANTHER" id="PTHR31845">
    <property type="entry name" value="FINGER DOMAIN PROTEIN, PUTATIVE-RELATED"/>
    <property type="match status" value="1"/>
</dbReference>
<dbReference type="PROSITE" id="PS00463">
    <property type="entry name" value="ZN2_CY6_FUNGAL_1"/>
    <property type="match status" value="1"/>
</dbReference>
<evidence type="ECO:0000256" key="8">
    <source>
        <dbReference type="SAM" id="Phobius"/>
    </source>
</evidence>
<evidence type="ECO:0000256" key="7">
    <source>
        <dbReference type="SAM" id="MobiDB-lite"/>
    </source>
</evidence>
<keyword evidence="8" id="KW-1133">Transmembrane helix</keyword>
<evidence type="ECO:0000313" key="11">
    <source>
        <dbReference type="Proteomes" id="UP000321518"/>
    </source>
</evidence>
<dbReference type="InterPro" id="IPR036864">
    <property type="entry name" value="Zn2-C6_fun-type_DNA-bd_sf"/>
</dbReference>
<dbReference type="Proteomes" id="UP000321518">
    <property type="component" value="Unassembled WGS sequence"/>
</dbReference>
<feature type="region of interest" description="Disordered" evidence="7">
    <location>
        <begin position="164"/>
        <end position="183"/>
    </location>
</feature>
<feature type="compositionally biased region" description="Pro residues" evidence="7">
    <location>
        <begin position="106"/>
        <end position="121"/>
    </location>
</feature>
<name>A0A511K7D0_RHOTO</name>
<feature type="compositionally biased region" description="Polar residues" evidence="7">
    <location>
        <begin position="584"/>
        <end position="595"/>
    </location>
</feature>
<comment type="subcellular location">
    <subcellularLocation>
        <location evidence="1">Nucleus</location>
    </subcellularLocation>
</comment>
<dbReference type="GO" id="GO:0006351">
    <property type="term" value="P:DNA-templated transcription"/>
    <property type="evidence" value="ECO:0007669"/>
    <property type="project" value="InterPro"/>
</dbReference>
<keyword evidence="8" id="KW-0812">Transmembrane</keyword>
<dbReference type="CDD" id="cd12148">
    <property type="entry name" value="fungal_TF_MHR"/>
    <property type="match status" value="1"/>
</dbReference>
<feature type="transmembrane region" description="Helical" evidence="8">
    <location>
        <begin position="470"/>
        <end position="490"/>
    </location>
</feature>
<keyword evidence="4" id="KW-0238">DNA-binding</keyword>
<keyword evidence="3" id="KW-0805">Transcription regulation</keyword>
<evidence type="ECO:0000256" key="6">
    <source>
        <dbReference type="ARBA" id="ARBA00023242"/>
    </source>
</evidence>
<organism evidence="10 11">
    <name type="scientific">Rhodotorula toruloides</name>
    <name type="common">Yeast</name>
    <name type="synonym">Rhodosporidium toruloides</name>
    <dbReference type="NCBI Taxonomy" id="5286"/>
    <lineage>
        <taxon>Eukaryota</taxon>
        <taxon>Fungi</taxon>
        <taxon>Dikarya</taxon>
        <taxon>Basidiomycota</taxon>
        <taxon>Pucciniomycotina</taxon>
        <taxon>Microbotryomycetes</taxon>
        <taxon>Sporidiobolales</taxon>
        <taxon>Sporidiobolaceae</taxon>
        <taxon>Rhodotorula</taxon>
    </lineage>
</organism>
<feature type="compositionally biased region" description="Polar residues" evidence="7">
    <location>
        <begin position="124"/>
        <end position="134"/>
    </location>
</feature>
<dbReference type="Pfam" id="PF04082">
    <property type="entry name" value="Fungal_trans"/>
    <property type="match status" value="1"/>
</dbReference>